<dbReference type="Proteomes" id="UP001159363">
    <property type="component" value="Chromosome 12"/>
</dbReference>
<reference evidence="1 2" key="1">
    <citation type="submission" date="2023-02" db="EMBL/GenBank/DDBJ databases">
        <title>LHISI_Scaffold_Assembly.</title>
        <authorList>
            <person name="Stuart O.P."/>
            <person name="Cleave R."/>
            <person name="Magrath M.J.L."/>
            <person name="Mikheyev A.S."/>
        </authorList>
    </citation>
    <scope>NUCLEOTIDE SEQUENCE [LARGE SCALE GENOMIC DNA]</scope>
    <source>
        <strain evidence="1">Daus_M_001</strain>
        <tissue evidence="1">Leg muscle</tissue>
    </source>
</reference>
<protein>
    <submittedName>
        <fullName evidence="1">Uncharacterized protein</fullName>
    </submittedName>
</protein>
<sequence length="93" mass="10816">MKNTLTKWNVLDAILNIAILWEKVTPQAIAGCFRHAEFYHNDRDVTNEDEMDVENELPEPDGWNRLTDSNITVDCDFQDFIAVMRANDRCRAD</sequence>
<evidence type="ECO:0000313" key="2">
    <source>
        <dbReference type="Proteomes" id="UP001159363"/>
    </source>
</evidence>
<name>A0ABQ9GEB6_9NEOP</name>
<proteinExistence type="predicted"/>
<keyword evidence="2" id="KW-1185">Reference proteome</keyword>
<comment type="caution">
    <text evidence="1">The sequence shown here is derived from an EMBL/GenBank/DDBJ whole genome shotgun (WGS) entry which is preliminary data.</text>
</comment>
<gene>
    <name evidence="1" type="ORF">PR048_028796</name>
</gene>
<dbReference type="EMBL" id="JARBHB010000013">
    <property type="protein sequence ID" value="KAJ8869788.1"/>
    <property type="molecule type" value="Genomic_DNA"/>
</dbReference>
<organism evidence="1 2">
    <name type="scientific">Dryococelus australis</name>
    <dbReference type="NCBI Taxonomy" id="614101"/>
    <lineage>
        <taxon>Eukaryota</taxon>
        <taxon>Metazoa</taxon>
        <taxon>Ecdysozoa</taxon>
        <taxon>Arthropoda</taxon>
        <taxon>Hexapoda</taxon>
        <taxon>Insecta</taxon>
        <taxon>Pterygota</taxon>
        <taxon>Neoptera</taxon>
        <taxon>Polyneoptera</taxon>
        <taxon>Phasmatodea</taxon>
        <taxon>Verophasmatodea</taxon>
        <taxon>Anareolatae</taxon>
        <taxon>Phasmatidae</taxon>
        <taxon>Eurycanthinae</taxon>
        <taxon>Dryococelus</taxon>
    </lineage>
</organism>
<evidence type="ECO:0000313" key="1">
    <source>
        <dbReference type="EMBL" id="KAJ8869788.1"/>
    </source>
</evidence>
<accession>A0ABQ9GEB6</accession>